<evidence type="ECO:0000256" key="2">
    <source>
        <dbReference type="ARBA" id="ARBA00004906"/>
    </source>
</evidence>
<feature type="compositionally biased region" description="Low complexity" evidence="16">
    <location>
        <begin position="85"/>
        <end position="96"/>
    </location>
</feature>
<keyword evidence="7" id="KW-0285">Flavoprotein</keyword>
<feature type="repeat" description="PPR" evidence="15">
    <location>
        <begin position="765"/>
        <end position="799"/>
    </location>
</feature>
<feature type="repeat" description="PPR" evidence="15">
    <location>
        <begin position="695"/>
        <end position="729"/>
    </location>
</feature>
<feature type="repeat" description="PPR" evidence="15">
    <location>
        <begin position="800"/>
        <end position="830"/>
    </location>
</feature>
<dbReference type="Pfam" id="PF01535">
    <property type="entry name" value="PPR"/>
    <property type="match status" value="1"/>
</dbReference>
<gene>
    <name evidence="18" type="ORF">V6N11_083535</name>
</gene>
<dbReference type="PANTHER" id="PTHR46175:SF5">
    <property type="entry name" value="ADAGIO PROTEIN 1"/>
    <property type="match status" value="1"/>
</dbReference>
<keyword evidence="12" id="KW-0090">Biological rhythms</keyword>
<evidence type="ECO:0000256" key="3">
    <source>
        <dbReference type="ARBA" id="ARBA00007833"/>
    </source>
</evidence>
<dbReference type="InterPro" id="IPR015915">
    <property type="entry name" value="Kelch-typ_b-propeller"/>
</dbReference>
<dbReference type="Gene3D" id="1.25.40.10">
    <property type="entry name" value="Tetratricopeptide repeat domain"/>
    <property type="match status" value="6"/>
</dbReference>
<evidence type="ECO:0000256" key="4">
    <source>
        <dbReference type="ARBA" id="ARBA00022441"/>
    </source>
</evidence>
<dbReference type="SUPFAM" id="SSF50965">
    <property type="entry name" value="Galactose oxidase, central domain"/>
    <property type="match status" value="1"/>
</dbReference>
<keyword evidence="11" id="KW-0157">Chromophore</keyword>
<evidence type="ECO:0000256" key="5">
    <source>
        <dbReference type="ARBA" id="ARBA00022543"/>
    </source>
</evidence>
<comment type="pathway">
    <text evidence="2">Protein modification; protein ubiquitination.</text>
</comment>
<dbReference type="Pfam" id="PF24681">
    <property type="entry name" value="Kelch_KLHDC2_KLHL20_DRC7"/>
    <property type="match status" value="1"/>
</dbReference>
<keyword evidence="4" id="KW-0880">Kelch repeat</keyword>
<keyword evidence="9" id="KW-0677">Repeat</keyword>
<evidence type="ECO:0000256" key="12">
    <source>
        <dbReference type="ARBA" id="ARBA00023108"/>
    </source>
</evidence>
<dbReference type="Gene3D" id="2.120.10.80">
    <property type="entry name" value="Kelch-type beta propeller"/>
    <property type="match status" value="2"/>
</dbReference>
<dbReference type="NCBIfam" id="TIGR00229">
    <property type="entry name" value="sensory_box"/>
    <property type="match status" value="1"/>
</dbReference>
<dbReference type="CDD" id="cd22154">
    <property type="entry name" value="F-box_AtADO-like"/>
    <property type="match status" value="1"/>
</dbReference>
<feature type="repeat" description="PPR" evidence="15">
    <location>
        <begin position="730"/>
        <end position="764"/>
    </location>
</feature>
<evidence type="ECO:0000313" key="18">
    <source>
        <dbReference type="EMBL" id="KAK8490387.1"/>
    </source>
</evidence>
<keyword evidence="6" id="KW-0716">Sensory transduction</keyword>
<dbReference type="NCBIfam" id="TIGR00756">
    <property type="entry name" value="PPR"/>
    <property type="match status" value="15"/>
</dbReference>
<dbReference type="Pfam" id="PF12937">
    <property type="entry name" value="F-box-like"/>
    <property type="match status" value="1"/>
</dbReference>
<dbReference type="SUPFAM" id="SSF55785">
    <property type="entry name" value="PYP-like sensor domain (PAS domain)"/>
    <property type="match status" value="1"/>
</dbReference>
<keyword evidence="10" id="KW-0833">Ubl conjugation pathway</keyword>
<dbReference type="Gene3D" id="1.20.1280.50">
    <property type="match status" value="1"/>
</dbReference>
<dbReference type="Pfam" id="PF13812">
    <property type="entry name" value="PPR_3"/>
    <property type="match status" value="3"/>
</dbReference>
<keyword evidence="19" id="KW-1185">Reference proteome</keyword>
<keyword evidence="14" id="KW-0539">Nucleus</keyword>
<evidence type="ECO:0000256" key="6">
    <source>
        <dbReference type="ARBA" id="ARBA00022606"/>
    </source>
</evidence>
<evidence type="ECO:0000256" key="9">
    <source>
        <dbReference type="ARBA" id="ARBA00022737"/>
    </source>
</evidence>
<feature type="compositionally biased region" description="Low complexity" evidence="16">
    <location>
        <begin position="50"/>
        <end position="65"/>
    </location>
</feature>
<dbReference type="SUPFAM" id="SSF81383">
    <property type="entry name" value="F-box domain"/>
    <property type="match status" value="1"/>
</dbReference>
<dbReference type="InterPro" id="IPR011990">
    <property type="entry name" value="TPR-like_helical_dom_sf"/>
</dbReference>
<feature type="repeat" description="PPR" evidence="15">
    <location>
        <begin position="520"/>
        <end position="554"/>
    </location>
</feature>
<comment type="caution">
    <text evidence="18">The sequence shown here is derived from an EMBL/GenBank/DDBJ whole genome shotgun (WGS) entry which is preliminary data.</text>
</comment>
<feature type="repeat" description="PPR" evidence="15">
    <location>
        <begin position="660"/>
        <end position="694"/>
    </location>
</feature>
<dbReference type="Pfam" id="PF12854">
    <property type="entry name" value="PPR_1"/>
    <property type="match status" value="1"/>
</dbReference>
<dbReference type="InterPro" id="IPR035965">
    <property type="entry name" value="PAS-like_dom_sf"/>
</dbReference>
<keyword evidence="13" id="KW-0675">Receptor</keyword>
<feature type="repeat" description="PPR" evidence="15">
    <location>
        <begin position="239"/>
        <end position="273"/>
    </location>
</feature>
<evidence type="ECO:0000256" key="10">
    <source>
        <dbReference type="ARBA" id="ARBA00022786"/>
    </source>
</evidence>
<evidence type="ECO:0000256" key="7">
    <source>
        <dbReference type="ARBA" id="ARBA00022630"/>
    </source>
</evidence>
<dbReference type="CDD" id="cd00130">
    <property type="entry name" value="PAS"/>
    <property type="match status" value="1"/>
</dbReference>
<evidence type="ECO:0000259" key="17">
    <source>
        <dbReference type="PROSITE" id="PS50112"/>
    </source>
</evidence>
<feature type="repeat" description="PPR" evidence="15">
    <location>
        <begin position="274"/>
        <end position="309"/>
    </location>
</feature>
<feature type="repeat" description="PPR" evidence="15">
    <location>
        <begin position="450"/>
        <end position="484"/>
    </location>
</feature>
<dbReference type="InterPro" id="IPR002885">
    <property type="entry name" value="PPR_rpt"/>
</dbReference>
<evidence type="ECO:0000256" key="16">
    <source>
        <dbReference type="SAM" id="MobiDB-lite"/>
    </source>
</evidence>
<feature type="repeat" description="PPR" evidence="15">
    <location>
        <begin position="380"/>
        <end position="414"/>
    </location>
</feature>
<dbReference type="InterPro" id="IPR036047">
    <property type="entry name" value="F-box-like_dom_sf"/>
</dbReference>
<name>A0ABR2ABH2_9ROSI</name>
<dbReference type="PROSITE" id="PS51375">
    <property type="entry name" value="PPR"/>
    <property type="match status" value="15"/>
</dbReference>
<dbReference type="Pfam" id="PF13426">
    <property type="entry name" value="PAS_9"/>
    <property type="match status" value="1"/>
</dbReference>
<keyword evidence="8" id="KW-0288">FMN</keyword>
<reference evidence="18 19" key="1">
    <citation type="journal article" date="2024" name="G3 (Bethesda)">
        <title>Genome assembly of Hibiscus sabdariffa L. provides insights into metabolisms of medicinal natural products.</title>
        <authorList>
            <person name="Kim T."/>
        </authorList>
    </citation>
    <scope>NUCLEOTIDE SEQUENCE [LARGE SCALE GENOMIC DNA]</scope>
    <source>
        <strain evidence="18">TK-2024</strain>
        <tissue evidence="18">Old leaves</tissue>
    </source>
</reference>
<organism evidence="18 19">
    <name type="scientific">Hibiscus sabdariffa</name>
    <name type="common">roselle</name>
    <dbReference type="NCBI Taxonomy" id="183260"/>
    <lineage>
        <taxon>Eukaryota</taxon>
        <taxon>Viridiplantae</taxon>
        <taxon>Streptophyta</taxon>
        <taxon>Embryophyta</taxon>
        <taxon>Tracheophyta</taxon>
        <taxon>Spermatophyta</taxon>
        <taxon>Magnoliopsida</taxon>
        <taxon>eudicotyledons</taxon>
        <taxon>Gunneridae</taxon>
        <taxon>Pentapetalae</taxon>
        <taxon>rosids</taxon>
        <taxon>malvids</taxon>
        <taxon>Malvales</taxon>
        <taxon>Malvaceae</taxon>
        <taxon>Malvoideae</taxon>
        <taxon>Hibiscus</taxon>
    </lineage>
</organism>
<keyword evidence="5" id="KW-0600">Photoreceptor protein</keyword>
<feature type="compositionally biased region" description="Pro residues" evidence="16">
    <location>
        <begin position="35"/>
        <end position="49"/>
    </location>
</feature>
<dbReference type="InterPro" id="IPR011498">
    <property type="entry name" value="Kelch_2"/>
</dbReference>
<dbReference type="PANTHER" id="PTHR46175">
    <property type="entry name" value="BACTERIOOPSIN TRANSCRIPTIONAL ACTIVATOR"/>
    <property type="match status" value="1"/>
</dbReference>
<dbReference type="EMBL" id="JBBPBN010000285">
    <property type="protein sequence ID" value="KAK8490387.1"/>
    <property type="molecule type" value="Genomic_DNA"/>
</dbReference>
<evidence type="ECO:0000256" key="11">
    <source>
        <dbReference type="ARBA" id="ARBA00022991"/>
    </source>
</evidence>
<dbReference type="Gene3D" id="3.30.450.20">
    <property type="entry name" value="PAS domain"/>
    <property type="match status" value="1"/>
</dbReference>
<dbReference type="Proteomes" id="UP001396334">
    <property type="component" value="Unassembled WGS sequence"/>
</dbReference>
<feature type="repeat" description="PPR" evidence="15">
    <location>
        <begin position="310"/>
        <end position="344"/>
    </location>
</feature>
<dbReference type="InterPro" id="IPR001810">
    <property type="entry name" value="F-box_dom"/>
</dbReference>
<accession>A0ABR2ABH2</accession>
<comment type="subcellular location">
    <subcellularLocation>
        <location evidence="1">Nucleus</location>
    </subcellularLocation>
</comment>
<evidence type="ECO:0000313" key="19">
    <source>
        <dbReference type="Proteomes" id="UP001396334"/>
    </source>
</evidence>
<protein>
    <recommendedName>
        <fullName evidence="17">PAS domain-containing protein</fullName>
    </recommendedName>
</protein>
<feature type="region of interest" description="Disordered" evidence="16">
    <location>
        <begin position="1"/>
        <end position="112"/>
    </location>
</feature>
<evidence type="ECO:0000256" key="8">
    <source>
        <dbReference type="ARBA" id="ARBA00022643"/>
    </source>
</evidence>
<dbReference type="InterPro" id="IPR000014">
    <property type="entry name" value="PAS"/>
</dbReference>
<evidence type="ECO:0000256" key="13">
    <source>
        <dbReference type="ARBA" id="ARBA00023170"/>
    </source>
</evidence>
<dbReference type="Pfam" id="PF07646">
    <property type="entry name" value="Kelch_2"/>
    <property type="match status" value="1"/>
</dbReference>
<evidence type="ECO:0000256" key="14">
    <source>
        <dbReference type="ARBA" id="ARBA00023242"/>
    </source>
</evidence>
<feature type="repeat" description="PPR" evidence="15">
    <location>
        <begin position="555"/>
        <end position="589"/>
    </location>
</feature>
<dbReference type="PROSITE" id="PS50112">
    <property type="entry name" value="PAS"/>
    <property type="match status" value="1"/>
</dbReference>
<feature type="repeat" description="PPR" evidence="15">
    <location>
        <begin position="345"/>
        <end position="379"/>
    </location>
</feature>
<evidence type="ECO:0000256" key="1">
    <source>
        <dbReference type="ARBA" id="ARBA00004123"/>
    </source>
</evidence>
<dbReference type="InterPro" id="IPR011043">
    <property type="entry name" value="Gal_Oxase/kelch_b-propeller"/>
</dbReference>
<feature type="repeat" description="PPR" evidence="15">
    <location>
        <begin position="415"/>
        <end position="449"/>
    </location>
</feature>
<dbReference type="Pfam" id="PF13041">
    <property type="entry name" value="PPR_2"/>
    <property type="match status" value="4"/>
</dbReference>
<evidence type="ECO:0000256" key="15">
    <source>
        <dbReference type="PROSITE-ProRule" id="PRU00708"/>
    </source>
</evidence>
<comment type="similarity">
    <text evidence="3">Belongs to the ADAGIO family.</text>
</comment>
<proteinExistence type="inferred from homology"/>
<feature type="repeat" description="PPR" evidence="15">
    <location>
        <begin position="485"/>
        <end position="519"/>
    </location>
</feature>
<feature type="compositionally biased region" description="Basic residues" evidence="16">
    <location>
        <begin position="97"/>
        <end position="106"/>
    </location>
</feature>
<feature type="domain" description="PAS" evidence="17">
    <location>
        <begin position="911"/>
        <end position="985"/>
    </location>
</feature>
<sequence length="1488" mass="164447">MEGTLFPNKPVYPVPTKKPPQSSKPVKFSSVSLPHPHPPLSHPHSPPSLPLDSLLQHLLHLSSPPNTTTHNPKPINPPKPRDSRSPPLYISSQSSSKLHHRAHPKKPTPVSVLQLHNGGEEAEGQSGDGSLDFLTRKGMLILNSIKEQPLNGLSDFFDSVKFELLQVDMFSLLKALDLSGDWERALVLFQWVVSDIGSDNVKLDNQVVELMVKILGRESQYAIALKLFDLIHIEEYSLDVRAYTTILHAYSRSGKYKRAVSMFDKMKEMGISPTLVTYNVMLDVYGRMGRSWNKILGLLDEMRSKGLEFDEFTCSTVISACGREGLLNEAKEFFSGLKSHGYVPGTVSYNALLQVFGKAGVYSEALSILKEMEDNNCPADSVTYNELVSAYVRAGFYDEGAAVIDTMTKNGVRPNAITYTTVINAYGKAGKEDKALRLFHIMKESGCVPNVCTYNAVLGMLGKKSRSEEMIMILCDMKESGCSPNRITWNTMLAMCGNKGMHKYVNRVFREMKNCGFEPDRDTFNTLISAYGRCGADIDATKMYKEMIRVGFTPCVTTYNALLNALARRGDWKAAESVILDMKNKGFKPSETSYSLMLQCYAKGGNVKGIEKIEKEISDGYIYPSWMLLRTLVLANCRCRAVEGMERAFHEMQKNGYKVDLVLFNSMLSIFSKNNMYERAHEMLHLIRESGLTPDLVTYNSLMDMYARAGECWKAEEILKGLQKSGGEPDIVSYNTVIKGFCRKGLMQEAIRILSEMTSKGILPCIFTYNTFVSGYAAQGMFSEMDDVIDHMIQHNCRPNELTYKIVVDGYCKARRYKEAMDFVSKIKEIDDSFDDESIERKGLMGFGIGNPGRSSPSFLPNGLKKLTPASIAFFYNFMEWDSDSDLSGDEDAGFLLNDGGPVPFPIPSSLQTAPCGFVVTDALESDHPIIYVNTVFEMVTGYRAEEVLGRNCRFLQCRGPFAKRRHSSVDSTVVSEIRSCLQEGIEFQGELLNFRKDGSPLMNRLRLTPIFGDDETITHVIGIQFFTEANIDLGPVSGSSMKESLKSSDRPCTGFSAFCPTVVGDRNVSRGLCGILQLSDEVLSLKILSRLTPRDIASVGSVCRQLYELTKNEDLWRMVCQNAWGCETTRALETVPGAKRLGWGRLARELTTLEAAAWRKLTVGGAVEPSRCNFSACAVGNRVVLFGGEGVNMQPMNDTFVLDLNSSNPEWQHVQVSSPPPGRWGHTLSCVNGSNLVVFGGCGRQGLLNDVFVLDLDAKPPTWREISGLAPPLPRSWHGSCTLDGTKLIVSGGCADSGVLLSDTFLLDLSLEKPVWREIPVGWTPPSRFGHTLSVYGGRKILMFGGLAKSGPLRFRSSDVFTMDLSEEEPCWRCVTGSRMPGAGNPGGIAPPPRLDHVAVSLPGGRILIFGGSVAGLHSAAQLYLLDPTDEKPTWRILNVPGRPPRFAWGHSTCVVGGTRAIVLGAQTGEEWMLTELHELSLASSVI</sequence>
<dbReference type="SUPFAM" id="SSF81901">
    <property type="entry name" value="HCP-like"/>
    <property type="match status" value="1"/>
</dbReference>